<evidence type="ECO:0000313" key="2">
    <source>
        <dbReference type="Proteomes" id="UP001162834"/>
    </source>
</evidence>
<dbReference type="RefSeq" id="WP_259313668.1">
    <property type="nucleotide sequence ID" value="NZ_CP087164.1"/>
</dbReference>
<evidence type="ECO:0000313" key="1">
    <source>
        <dbReference type="EMBL" id="UGS33979.1"/>
    </source>
</evidence>
<protein>
    <submittedName>
        <fullName evidence="1">Uncharacterized protein</fullName>
    </submittedName>
</protein>
<keyword evidence="2" id="KW-1185">Reference proteome</keyword>
<dbReference type="Proteomes" id="UP001162834">
    <property type="component" value="Chromosome"/>
</dbReference>
<sequence length="88" mass="9609">MTTTETAPERDPLDRLTAIGVRGIGASKKVSRMYLGGCEKVLLEVIGLQERIATATKISWVRAIAESQATVARELTTTYFAAARELVR</sequence>
<proteinExistence type="predicted"/>
<reference evidence="1" key="1">
    <citation type="journal article" date="2022" name="Int. J. Syst. Evol. Microbiol.">
        <title>Pseudomonas aegrilactucae sp. nov. and Pseudomonas morbosilactucae sp. nov., pathogens causing bacterial rot of lettuce in Japan.</title>
        <authorList>
            <person name="Sawada H."/>
            <person name="Fujikawa T."/>
            <person name="Satou M."/>
        </authorList>
    </citation>
    <scope>NUCLEOTIDE SEQUENCE</scope>
    <source>
        <strain evidence="1">0166_1</strain>
    </source>
</reference>
<name>A0A9E6XSY4_9ACTN</name>
<dbReference type="AlphaFoldDB" id="A0A9E6XSY4"/>
<gene>
    <name evidence="1" type="ORF">DSM104329_00346</name>
</gene>
<dbReference type="KEGG" id="sbae:DSM104329_00346"/>
<dbReference type="EMBL" id="CP087164">
    <property type="protein sequence ID" value="UGS33979.1"/>
    <property type="molecule type" value="Genomic_DNA"/>
</dbReference>
<organism evidence="1 2">
    <name type="scientific">Capillimicrobium parvum</name>
    <dbReference type="NCBI Taxonomy" id="2884022"/>
    <lineage>
        <taxon>Bacteria</taxon>
        <taxon>Bacillati</taxon>
        <taxon>Actinomycetota</taxon>
        <taxon>Thermoleophilia</taxon>
        <taxon>Solirubrobacterales</taxon>
        <taxon>Capillimicrobiaceae</taxon>
        <taxon>Capillimicrobium</taxon>
    </lineage>
</organism>
<accession>A0A9E6XSY4</accession>